<reference evidence="2" key="1">
    <citation type="journal article" date="2021" name="Front. Microbiol.">
        <title>Comprehensive Comparative Genomics and Phenotyping of Methylobacterium Species.</title>
        <authorList>
            <person name="Alessa O."/>
            <person name="Ogura Y."/>
            <person name="Fujitani Y."/>
            <person name="Takami H."/>
            <person name="Hayashi T."/>
            <person name="Sahin N."/>
            <person name="Tani A."/>
        </authorList>
    </citation>
    <scope>NUCLEOTIDE SEQUENCE</scope>
    <source>
        <strain evidence="2">NBRC 15686</strain>
    </source>
</reference>
<proteinExistence type="predicted"/>
<evidence type="ECO:0000313" key="3">
    <source>
        <dbReference type="Proteomes" id="UP001055039"/>
    </source>
</evidence>
<dbReference type="Pfam" id="PF13546">
    <property type="entry name" value="DDE_5"/>
    <property type="match status" value="1"/>
</dbReference>
<dbReference type="EMBL" id="BPRC01000062">
    <property type="protein sequence ID" value="GJE68400.1"/>
    <property type="molecule type" value="Genomic_DNA"/>
</dbReference>
<comment type="caution">
    <text evidence="2">The sequence shown here is derived from an EMBL/GenBank/DDBJ whole genome shotgun (WGS) entry which is preliminary data.</text>
</comment>
<evidence type="ECO:0000259" key="1">
    <source>
        <dbReference type="Pfam" id="PF13546"/>
    </source>
</evidence>
<dbReference type="RefSeq" id="WP_238229161.1">
    <property type="nucleotide sequence ID" value="NZ_BAAADH010000031.1"/>
</dbReference>
<evidence type="ECO:0000313" key="2">
    <source>
        <dbReference type="EMBL" id="GJE68400.1"/>
    </source>
</evidence>
<name>A0ABQ4UQQ8_9HYPH</name>
<keyword evidence="3" id="KW-1185">Reference proteome</keyword>
<gene>
    <name evidence="2" type="ORF">LNAOJCKE_5638</name>
</gene>
<protein>
    <recommendedName>
        <fullName evidence="1">Transposase IS701-like DDE domain-containing protein</fullName>
    </recommendedName>
</protein>
<dbReference type="InterPro" id="IPR012337">
    <property type="entry name" value="RNaseH-like_sf"/>
</dbReference>
<dbReference type="SUPFAM" id="SSF53098">
    <property type="entry name" value="Ribonuclease H-like"/>
    <property type="match status" value="1"/>
</dbReference>
<feature type="domain" description="Transposase IS701-like DDE" evidence="1">
    <location>
        <begin position="17"/>
        <end position="252"/>
    </location>
</feature>
<accession>A0ABQ4UQQ8</accession>
<reference evidence="2" key="2">
    <citation type="submission" date="2021-08" db="EMBL/GenBank/DDBJ databases">
        <authorList>
            <person name="Tani A."/>
            <person name="Ola A."/>
            <person name="Ogura Y."/>
            <person name="Katsura K."/>
            <person name="Hayashi T."/>
        </authorList>
    </citation>
    <scope>NUCLEOTIDE SEQUENCE</scope>
    <source>
        <strain evidence="2">NBRC 15686</strain>
    </source>
</reference>
<dbReference type="Proteomes" id="UP001055039">
    <property type="component" value="Unassembled WGS sequence"/>
</dbReference>
<sequence>MPQLPARFAGIILAFAPLFVQRSWRHAQVLLIGAILAPGRRTVTSVLRITGRSQERHFVNFHRVLSRAAWSPRTGARILLRLLVDAFVPRGPVVLGLDDTIERRWGRRIRARGIYRDPVRSSDAHFVKTSGLRWMSLMLLGPIPWARRVWALPFLTALVPSERACREQHRRHKPLLHVGRQLVLQARRWLPRRDLVLVGDSGFSALLFLDAMRRISVTAVTRLRLDAALYDPAPPRSPGTIGRPRKKGARLSTLAKILTAKTTGWQRLIVPNWYGTGERTIELTTDTAVWHHSGLPAVPIRWVLIRDPEHRFMPQALLCTNLAQNPAQIIEWFVQRWQIEVTFQEARAHLGVETQRQWSDRAIARTTPCLLALFSIVTLLATRLPACERRRVAATAWYPKPQPTFSDALAAVRHAIWREQGLATSRGRSDRTKRRFTLPTPWAYALCHAA</sequence>
<organism evidence="2 3">
    <name type="scientific">Methylorubrum aminovorans</name>
    <dbReference type="NCBI Taxonomy" id="269069"/>
    <lineage>
        <taxon>Bacteria</taxon>
        <taxon>Pseudomonadati</taxon>
        <taxon>Pseudomonadota</taxon>
        <taxon>Alphaproteobacteria</taxon>
        <taxon>Hyphomicrobiales</taxon>
        <taxon>Methylobacteriaceae</taxon>
        <taxon>Methylorubrum</taxon>
    </lineage>
</organism>
<dbReference type="InterPro" id="IPR038721">
    <property type="entry name" value="IS701-like_DDE_dom"/>
</dbReference>